<comment type="caution">
    <text evidence="2">The sequence shown here is derived from an EMBL/GenBank/DDBJ whole genome shotgun (WGS) entry which is preliminary data.</text>
</comment>
<evidence type="ECO:0000313" key="3">
    <source>
        <dbReference type="Proteomes" id="UP000256328"/>
    </source>
</evidence>
<evidence type="ECO:0000256" key="1">
    <source>
        <dbReference type="ARBA" id="ARBA00006484"/>
    </source>
</evidence>
<keyword evidence="3" id="KW-1185">Reference proteome</keyword>
<dbReference type="InterPro" id="IPR051468">
    <property type="entry name" value="Fungal_SecMetab_SDRs"/>
</dbReference>
<dbReference type="EMBL" id="PDLN01000007">
    <property type="protein sequence ID" value="RDW80591.1"/>
    <property type="molecule type" value="Genomic_DNA"/>
</dbReference>
<dbReference type="AlphaFoldDB" id="A0A3D8S3B9"/>
<dbReference type="OrthoDB" id="9876299at2759"/>
<proteinExistence type="inferred from homology"/>
<protein>
    <recommendedName>
        <fullName evidence="4">Aflatoxin biosynthesis ketoreductase nor-1</fullName>
    </recommendedName>
</protein>
<dbReference type="Pfam" id="PF00106">
    <property type="entry name" value="adh_short"/>
    <property type="match status" value="1"/>
</dbReference>
<name>A0A3D8S3B9_9HELO</name>
<comment type="similarity">
    <text evidence="1">Belongs to the short-chain dehydrogenases/reductases (SDR) family.</text>
</comment>
<reference evidence="2 3" key="1">
    <citation type="journal article" date="2018" name="IMA Fungus">
        <title>IMA Genome-F 9: Draft genome sequence of Annulohypoxylon stygium, Aspergillus mulundensis, Berkeleyomyces basicola (syn. Thielaviopsis basicola), Ceratocystis smalleyi, two Cercospora beticola strains, Coleophoma cylindrospora, Fusarium fracticaudum, Phialophora cf. hyalina, and Morchella septimelata.</title>
        <authorList>
            <person name="Wingfield B.D."/>
            <person name="Bills G.F."/>
            <person name="Dong Y."/>
            <person name="Huang W."/>
            <person name="Nel W.J."/>
            <person name="Swalarsk-Parry B.S."/>
            <person name="Vaghefi N."/>
            <person name="Wilken P.M."/>
            <person name="An Z."/>
            <person name="de Beer Z.W."/>
            <person name="De Vos L."/>
            <person name="Chen L."/>
            <person name="Duong T.A."/>
            <person name="Gao Y."/>
            <person name="Hammerbacher A."/>
            <person name="Kikkert J.R."/>
            <person name="Li Y."/>
            <person name="Li H."/>
            <person name="Li K."/>
            <person name="Li Q."/>
            <person name="Liu X."/>
            <person name="Ma X."/>
            <person name="Naidoo K."/>
            <person name="Pethybridge S.J."/>
            <person name="Sun J."/>
            <person name="Steenkamp E.T."/>
            <person name="van der Nest M.A."/>
            <person name="van Wyk S."/>
            <person name="Wingfield M.J."/>
            <person name="Xiong C."/>
            <person name="Yue Q."/>
            <person name="Zhang X."/>
        </authorList>
    </citation>
    <scope>NUCLEOTIDE SEQUENCE [LARGE SCALE GENOMIC DNA]</scope>
    <source>
        <strain evidence="2 3">BP5796</strain>
    </source>
</reference>
<sequence length="226" mass="24298">MNSLVQRPNTTVIGTVRGDAESFDTSKLVLAKGSLVIIKTLSSTSETDATTLITSLELSHNITYIDIIIANAGIAASFDSALKTLISELRVDFEVNTLGPIKLFQAAYPLLQKSQRGPKFIYISSSTGSIELKLEYPILAYGVSKAAANFFVRTLHFEHEDLVAVALHPGWVKTGNGQAFADAVGVAEPPMSIEASVDGVLKQVDAATRETTSGKFVSYDGKIFPW</sequence>
<organism evidence="2 3">
    <name type="scientific">Coleophoma crateriformis</name>
    <dbReference type="NCBI Taxonomy" id="565419"/>
    <lineage>
        <taxon>Eukaryota</taxon>
        <taxon>Fungi</taxon>
        <taxon>Dikarya</taxon>
        <taxon>Ascomycota</taxon>
        <taxon>Pezizomycotina</taxon>
        <taxon>Leotiomycetes</taxon>
        <taxon>Helotiales</taxon>
        <taxon>Dermateaceae</taxon>
        <taxon>Coleophoma</taxon>
    </lineage>
</organism>
<gene>
    <name evidence="2" type="ORF">BP5796_05289</name>
</gene>
<dbReference type="Gene3D" id="3.40.50.720">
    <property type="entry name" value="NAD(P)-binding Rossmann-like Domain"/>
    <property type="match status" value="1"/>
</dbReference>
<dbReference type="InterPro" id="IPR036291">
    <property type="entry name" value="NAD(P)-bd_dom_sf"/>
</dbReference>
<dbReference type="GO" id="GO:0005737">
    <property type="term" value="C:cytoplasm"/>
    <property type="evidence" value="ECO:0007669"/>
    <property type="project" value="TreeGrafter"/>
</dbReference>
<accession>A0A3D8S3B9</accession>
<dbReference type="InterPro" id="IPR002347">
    <property type="entry name" value="SDR_fam"/>
</dbReference>
<dbReference type="Proteomes" id="UP000256328">
    <property type="component" value="Unassembled WGS sequence"/>
</dbReference>
<dbReference type="PRINTS" id="PR00081">
    <property type="entry name" value="GDHRDH"/>
</dbReference>
<dbReference type="GO" id="GO:0016491">
    <property type="term" value="F:oxidoreductase activity"/>
    <property type="evidence" value="ECO:0007669"/>
    <property type="project" value="TreeGrafter"/>
</dbReference>
<dbReference type="SUPFAM" id="SSF51735">
    <property type="entry name" value="NAD(P)-binding Rossmann-fold domains"/>
    <property type="match status" value="1"/>
</dbReference>
<evidence type="ECO:0000313" key="2">
    <source>
        <dbReference type="EMBL" id="RDW80591.1"/>
    </source>
</evidence>
<evidence type="ECO:0008006" key="4">
    <source>
        <dbReference type="Google" id="ProtNLM"/>
    </source>
</evidence>
<dbReference type="PANTHER" id="PTHR43544">
    <property type="entry name" value="SHORT-CHAIN DEHYDROGENASE/REDUCTASE"/>
    <property type="match status" value="1"/>
</dbReference>
<dbReference type="PANTHER" id="PTHR43544:SF26">
    <property type="entry name" value="SHORT CHAIN DEHYDROGENASE_REDUCTASE FAMILY OXIDOREDUCTASE (JCVI)"/>
    <property type="match status" value="1"/>
</dbReference>